<evidence type="ECO:0000313" key="3">
    <source>
        <dbReference type="Proteomes" id="UP000267448"/>
    </source>
</evidence>
<feature type="transmembrane region" description="Helical" evidence="1">
    <location>
        <begin position="155"/>
        <end position="176"/>
    </location>
</feature>
<keyword evidence="1" id="KW-0472">Membrane</keyword>
<dbReference type="AlphaFoldDB" id="A0A431WWN4"/>
<dbReference type="EMBL" id="RXNU01000002">
    <property type="protein sequence ID" value="RTR39897.1"/>
    <property type="molecule type" value="Genomic_DNA"/>
</dbReference>
<proteinExistence type="predicted"/>
<protein>
    <submittedName>
        <fullName evidence="2">Uncharacterized protein</fullName>
    </submittedName>
</protein>
<keyword evidence="1" id="KW-1133">Transmembrane helix</keyword>
<dbReference type="Proteomes" id="UP000267448">
    <property type="component" value="Unassembled WGS sequence"/>
</dbReference>
<keyword evidence="3" id="KW-1185">Reference proteome</keyword>
<sequence>MNYFRLSPVISSCSKYYLFIFQERTITKPFAKRSETKWTAIVVTILTLFCLAQNSGLFNLALNLERAQGETAGPLSVLYSAAFKPSAKKPGAIEGDNESSSGLSQSPLSDVALSDAALSGTNSSEASSSQAESFEFKRCELSEKSMRLCLEDTSAIALLVLLFLLPLSPSFVRVLNRVPKKVSFVRYRRLHLTLCRFQE</sequence>
<organism evidence="2 3">
    <name type="scientific">Shewanella canadensis</name>
    <dbReference type="NCBI Taxonomy" id="271096"/>
    <lineage>
        <taxon>Bacteria</taxon>
        <taxon>Pseudomonadati</taxon>
        <taxon>Pseudomonadota</taxon>
        <taxon>Gammaproteobacteria</taxon>
        <taxon>Alteromonadales</taxon>
        <taxon>Shewanellaceae</taxon>
        <taxon>Shewanella</taxon>
    </lineage>
</organism>
<evidence type="ECO:0000256" key="1">
    <source>
        <dbReference type="SAM" id="Phobius"/>
    </source>
</evidence>
<dbReference type="OrthoDB" id="6266964at2"/>
<comment type="caution">
    <text evidence="2">The sequence shown here is derived from an EMBL/GenBank/DDBJ whole genome shotgun (WGS) entry which is preliminary data.</text>
</comment>
<keyword evidence="1" id="KW-0812">Transmembrane</keyword>
<name>A0A431WWN4_9GAMM</name>
<reference evidence="2 3" key="1">
    <citation type="submission" date="2018-12" db="EMBL/GenBank/DDBJ databases">
        <authorList>
            <person name="Yu L."/>
        </authorList>
    </citation>
    <scope>NUCLEOTIDE SEQUENCE [LARGE SCALE GENOMIC DNA]</scope>
    <source>
        <strain evidence="2 3">HAW-EB2</strain>
    </source>
</reference>
<gene>
    <name evidence="2" type="ORF">EKG38_03840</name>
</gene>
<evidence type="ECO:0000313" key="2">
    <source>
        <dbReference type="EMBL" id="RTR39897.1"/>
    </source>
</evidence>
<accession>A0A431WWN4</accession>
<dbReference type="RefSeq" id="WP_126518874.1">
    <property type="nucleotide sequence ID" value="NZ_RXNU01000002.1"/>
</dbReference>